<dbReference type="SUPFAM" id="SSF53474">
    <property type="entry name" value="alpha/beta-Hydrolases"/>
    <property type="match status" value="1"/>
</dbReference>
<accession>A0A6S6WMM8</accession>
<evidence type="ECO:0000313" key="3">
    <source>
        <dbReference type="Proteomes" id="UP000481517"/>
    </source>
</evidence>
<dbReference type="AlphaFoldDB" id="A0A6S6WMM8"/>
<evidence type="ECO:0000313" key="2">
    <source>
        <dbReference type="EMBL" id="CAB0151328.1"/>
    </source>
</evidence>
<protein>
    <submittedName>
        <fullName evidence="2">Lipase 1</fullName>
        <ecNumber evidence="2">3.1.1.3</ecNumber>
    </submittedName>
</protein>
<dbReference type="PROSITE" id="PS51257">
    <property type="entry name" value="PROKAR_LIPOPROTEIN"/>
    <property type="match status" value="1"/>
</dbReference>
<dbReference type="EC" id="3.1.1.3" evidence="2"/>
<evidence type="ECO:0000259" key="1">
    <source>
        <dbReference type="Pfam" id="PF12146"/>
    </source>
</evidence>
<dbReference type="Pfam" id="PF12146">
    <property type="entry name" value="Hydrolase_4"/>
    <property type="match status" value="1"/>
</dbReference>
<name>A0A6S6WMM8_9GAMM</name>
<feature type="domain" description="Serine aminopeptidase S33" evidence="1">
    <location>
        <begin position="111"/>
        <end position="253"/>
    </location>
</feature>
<dbReference type="InterPro" id="IPR022742">
    <property type="entry name" value="Hydrolase_4"/>
</dbReference>
<organism evidence="2 3">
    <name type="scientific">Pseudidiomarina piscicola</name>
    <dbReference type="NCBI Taxonomy" id="2614830"/>
    <lineage>
        <taxon>Bacteria</taxon>
        <taxon>Pseudomonadati</taxon>
        <taxon>Pseudomonadota</taxon>
        <taxon>Gammaproteobacteria</taxon>
        <taxon>Alteromonadales</taxon>
        <taxon>Idiomarinaceae</taxon>
        <taxon>Pseudidiomarina</taxon>
    </lineage>
</organism>
<dbReference type="RefSeq" id="WP_173920703.1">
    <property type="nucleotide sequence ID" value="NZ_CADCXY010000004.1"/>
</dbReference>
<dbReference type="PANTHER" id="PTHR43194">
    <property type="entry name" value="HYDROLASE ALPHA/BETA FOLD FAMILY"/>
    <property type="match status" value="1"/>
</dbReference>
<dbReference type="GO" id="GO:0004806">
    <property type="term" value="F:triacylglycerol lipase activity"/>
    <property type="evidence" value="ECO:0007669"/>
    <property type="project" value="UniProtKB-EC"/>
</dbReference>
<sequence>MFKVLSWAALLVTSILLSGCANYVEYELSKRPQGMQWENESEASLRTLELSKREFCLPYLGGCTGYYFGKPYHLLDTDKSFARLTFNAELEVNGQVDTSHLDLQREQVAPRSGTVVLLHGYGGDKSSMGYLAAYYMFLGYHVVVPDLLGHGDSSAQQVGFGVRDAAFINTLIDSLPAREVPHPLYLAGVSMGAVAAAHVAKNRDDVSGLMLFAPMRPMDQATTAMVELLYPNLSKVMPTESIREGVLAAMRKQDVAIEDTDLRKLLPAIQLPTLVIASDKDAIAPYDYYLPLESDRLQLIMAPGRHHMSLGVMDNERHEHVRAWLDAVEK</sequence>
<keyword evidence="3" id="KW-1185">Reference proteome</keyword>
<dbReference type="EMBL" id="CADCXY010000004">
    <property type="protein sequence ID" value="CAB0151328.1"/>
    <property type="molecule type" value="Genomic_DNA"/>
</dbReference>
<keyword evidence="2" id="KW-0378">Hydrolase</keyword>
<dbReference type="InterPro" id="IPR029058">
    <property type="entry name" value="AB_hydrolase_fold"/>
</dbReference>
<proteinExistence type="predicted"/>
<dbReference type="PANTHER" id="PTHR43194:SF2">
    <property type="entry name" value="PEROXISOMAL MEMBRANE PROTEIN LPX1"/>
    <property type="match status" value="1"/>
</dbReference>
<reference evidence="2 3" key="1">
    <citation type="submission" date="2020-02" db="EMBL/GenBank/DDBJ databases">
        <authorList>
            <person name="Rodrigo-Torres L."/>
            <person name="Arahal R. D."/>
            <person name="Lucena T."/>
        </authorList>
    </citation>
    <scope>NUCLEOTIDE SEQUENCE [LARGE SCALE GENOMIC DNA]</scope>
    <source>
        <strain evidence="2 3">CECT 9734</strain>
    </source>
</reference>
<dbReference type="Gene3D" id="3.40.50.1820">
    <property type="entry name" value="alpha/beta hydrolase"/>
    <property type="match status" value="1"/>
</dbReference>
<dbReference type="InterPro" id="IPR050228">
    <property type="entry name" value="Carboxylesterase_BioH"/>
</dbReference>
<dbReference type="Proteomes" id="UP000481517">
    <property type="component" value="Unassembled WGS sequence"/>
</dbReference>
<gene>
    <name evidence="2" type="primary">lip1</name>
    <name evidence="2" type="ORF">PSI9734_01717</name>
</gene>